<dbReference type="InterPro" id="IPR016181">
    <property type="entry name" value="Acyl_CoA_acyltransferase"/>
</dbReference>
<name>A0ABP8TGL4_9ACTN</name>
<sequence length="148" mass="16832">MDGIGLRSATPDDADFCFELHRLAMGEYVAAIWGWNDADQREYQQRAFDPGHWQIITVDGTDAGLFIVEDRPEELYLGRIELHPDHPGRSIGGTLIRGLIDRAHAQGRHVTLDVLTVNIRAYALYRRLGFQEKYRHGDGGIKIRMRCA</sequence>
<dbReference type="Gene3D" id="3.40.630.30">
    <property type="match status" value="1"/>
</dbReference>
<dbReference type="RefSeq" id="WP_345352229.1">
    <property type="nucleotide sequence ID" value="NZ_BAABHJ010000005.1"/>
</dbReference>
<keyword evidence="3" id="KW-1185">Reference proteome</keyword>
<dbReference type="Pfam" id="PF00583">
    <property type="entry name" value="Acetyltransf_1"/>
    <property type="match status" value="1"/>
</dbReference>
<dbReference type="CDD" id="cd04301">
    <property type="entry name" value="NAT_SF"/>
    <property type="match status" value="1"/>
</dbReference>
<reference evidence="3" key="1">
    <citation type="journal article" date="2019" name="Int. J. Syst. Evol. Microbiol.">
        <title>The Global Catalogue of Microorganisms (GCM) 10K type strain sequencing project: providing services to taxonomists for standard genome sequencing and annotation.</title>
        <authorList>
            <consortium name="The Broad Institute Genomics Platform"/>
            <consortium name="The Broad Institute Genome Sequencing Center for Infectious Disease"/>
            <person name="Wu L."/>
            <person name="Ma J."/>
        </authorList>
    </citation>
    <scope>NUCLEOTIDE SEQUENCE [LARGE SCALE GENOMIC DNA]</scope>
    <source>
        <strain evidence="3">JCM 17938</strain>
    </source>
</reference>
<proteinExistence type="predicted"/>
<organism evidence="2 3">
    <name type="scientific">Actinoallomurus liliacearum</name>
    <dbReference type="NCBI Taxonomy" id="1080073"/>
    <lineage>
        <taxon>Bacteria</taxon>
        <taxon>Bacillati</taxon>
        <taxon>Actinomycetota</taxon>
        <taxon>Actinomycetes</taxon>
        <taxon>Streptosporangiales</taxon>
        <taxon>Thermomonosporaceae</taxon>
        <taxon>Actinoallomurus</taxon>
    </lineage>
</organism>
<comment type="caution">
    <text evidence="2">The sequence shown here is derived from an EMBL/GenBank/DDBJ whole genome shotgun (WGS) entry which is preliminary data.</text>
</comment>
<dbReference type="InterPro" id="IPR000182">
    <property type="entry name" value="GNAT_dom"/>
</dbReference>
<feature type="domain" description="N-acetyltransferase" evidence="1">
    <location>
        <begin position="4"/>
        <end position="148"/>
    </location>
</feature>
<protein>
    <submittedName>
        <fullName evidence="2">GNAT family N-acetyltransferase</fullName>
    </submittedName>
</protein>
<accession>A0ABP8TGL4</accession>
<gene>
    <name evidence="2" type="ORF">GCM10023195_21380</name>
</gene>
<dbReference type="PROSITE" id="PS51186">
    <property type="entry name" value="GNAT"/>
    <property type="match status" value="1"/>
</dbReference>
<dbReference type="SUPFAM" id="SSF55729">
    <property type="entry name" value="Acyl-CoA N-acyltransferases (Nat)"/>
    <property type="match status" value="1"/>
</dbReference>
<evidence type="ECO:0000313" key="3">
    <source>
        <dbReference type="Proteomes" id="UP001500212"/>
    </source>
</evidence>
<dbReference type="EMBL" id="BAABHJ010000005">
    <property type="protein sequence ID" value="GAA4606054.1"/>
    <property type="molecule type" value="Genomic_DNA"/>
</dbReference>
<dbReference type="Proteomes" id="UP001500212">
    <property type="component" value="Unassembled WGS sequence"/>
</dbReference>
<evidence type="ECO:0000259" key="1">
    <source>
        <dbReference type="PROSITE" id="PS51186"/>
    </source>
</evidence>
<evidence type="ECO:0000313" key="2">
    <source>
        <dbReference type="EMBL" id="GAA4606054.1"/>
    </source>
</evidence>